<keyword evidence="2" id="KW-1133">Transmembrane helix</keyword>
<evidence type="ECO:0000256" key="2">
    <source>
        <dbReference type="SAM" id="Phobius"/>
    </source>
</evidence>
<dbReference type="Proteomes" id="UP000253383">
    <property type="component" value="Unassembled WGS sequence"/>
</dbReference>
<proteinExistence type="inferred from homology"/>
<feature type="domain" description="Bacterial sugar transferase" evidence="3">
    <location>
        <begin position="28"/>
        <end position="212"/>
    </location>
</feature>
<comment type="similarity">
    <text evidence="1">Belongs to the bacterial sugar transferase family.</text>
</comment>
<reference evidence="4 5" key="1">
    <citation type="submission" date="2018-07" db="EMBL/GenBank/DDBJ databases">
        <title>Genome analysis of Larkinella rosea.</title>
        <authorList>
            <person name="Zhou Z."/>
            <person name="Wang G."/>
        </authorList>
    </citation>
    <scope>NUCLEOTIDE SEQUENCE [LARGE SCALE GENOMIC DNA]</scope>
    <source>
        <strain evidence="5">zzj9</strain>
    </source>
</reference>
<keyword evidence="2" id="KW-0472">Membrane</keyword>
<dbReference type="RefSeq" id="WP_114404766.1">
    <property type="nucleotide sequence ID" value="NZ_QOWE01000003.1"/>
</dbReference>
<comment type="caution">
    <text evidence="4">The sequence shown here is derived from an EMBL/GenBank/DDBJ whole genome shotgun (WGS) entry which is preliminary data.</text>
</comment>
<dbReference type="GO" id="GO:0016780">
    <property type="term" value="F:phosphotransferase activity, for other substituted phosphate groups"/>
    <property type="evidence" value="ECO:0007669"/>
    <property type="project" value="TreeGrafter"/>
</dbReference>
<sequence>MVTYTGLKAVKINKINSYSGRSSGSISKRLFDIVAAFFIVFLVLLWMIPLVGLIIKFTSPGPVFFVQMRTGRHGRTFRCFKFRTMVHDRGKAFKQVTRNDPGITAIGRFLRKNNLDEMPQFLNVLLGDMSLVGPRPHAVDHDKAFWTSIPYYPNRYTVRPGITGLAQVRGARGLTETPKKMERRLRYDLHYIKNCSFSFDMLICWWTIKTMFQGDENAW</sequence>
<accession>A0A368JT53</accession>
<dbReference type="InterPro" id="IPR003362">
    <property type="entry name" value="Bact_transf"/>
</dbReference>
<dbReference type="PANTHER" id="PTHR30576:SF0">
    <property type="entry name" value="UNDECAPRENYL-PHOSPHATE N-ACETYLGALACTOSAMINYL 1-PHOSPHATE TRANSFERASE-RELATED"/>
    <property type="match status" value="1"/>
</dbReference>
<protein>
    <submittedName>
        <fullName evidence="4">Sugar transferase</fullName>
    </submittedName>
</protein>
<keyword evidence="5" id="KW-1185">Reference proteome</keyword>
<gene>
    <name evidence="4" type="ORF">DUE52_04470</name>
</gene>
<feature type="transmembrane region" description="Helical" evidence="2">
    <location>
        <begin position="30"/>
        <end position="55"/>
    </location>
</feature>
<evidence type="ECO:0000256" key="1">
    <source>
        <dbReference type="ARBA" id="ARBA00006464"/>
    </source>
</evidence>
<organism evidence="4 5">
    <name type="scientific">Larkinella punicea</name>
    <dbReference type="NCBI Taxonomy" id="2315727"/>
    <lineage>
        <taxon>Bacteria</taxon>
        <taxon>Pseudomonadati</taxon>
        <taxon>Bacteroidota</taxon>
        <taxon>Cytophagia</taxon>
        <taxon>Cytophagales</taxon>
        <taxon>Spirosomataceae</taxon>
        <taxon>Larkinella</taxon>
    </lineage>
</organism>
<dbReference type="OrthoDB" id="9774190at2"/>
<dbReference type="AlphaFoldDB" id="A0A368JT53"/>
<keyword evidence="2" id="KW-0812">Transmembrane</keyword>
<dbReference type="Pfam" id="PF02397">
    <property type="entry name" value="Bac_transf"/>
    <property type="match status" value="1"/>
</dbReference>
<dbReference type="EMBL" id="QOWE01000003">
    <property type="protein sequence ID" value="RCR70850.1"/>
    <property type="molecule type" value="Genomic_DNA"/>
</dbReference>
<evidence type="ECO:0000313" key="5">
    <source>
        <dbReference type="Proteomes" id="UP000253383"/>
    </source>
</evidence>
<keyword evidence="4" id="KW-0808">Transferase</keyword>
<dbReference type="PANTHER" id="PTHR30576">
    <property type="entry name" value="COLANIC BIOSYNTHESIS UDP-GLUCOSE LIPID CARRIER TRANSFERASE"/>
    <property type="match status" value="1"/>
</dbReference>
<name>A0A368JT53_9BACT</name>
<evidence type="ECO:0000313" key="4">
    <source>
        <dbReference type="EMBL" id="RCR70850.1"/>
    </source>
</evidence>
<evidence type="ECO:0000259" key="3">
    <source>
        <dbReference type="Pfam" id="PF02397"/>
    </source>
</evidence>